<evidence type="ECO:0000313" key="3">
    <source>
        <dbReference type="Proteomes" id="UP000249218"/>
    </source>
</evidence>
<evidence type="ECO:0008006" key="4">
    <source>
        <dbReference type="Google" id="ProtNLM"/>
    </source>
</evidence>
<proteinExistence type="predicted"/>
<evidence type="ECO:0000256" key="1">
    <source>
        <dbReference type="SAM" id="Phobius"/>
    </source>
</evidence>
<dbReference type="EMBL" id="KZ149937">
    <property type="protein sequence ID" value="PZC77092.1"/>
    <property type="molecule type" value="Genomic_DNA"/>
</dbReference>
<organism evidence="2 3">
    <name type="scientific">Helicoverpa armigera</name>
    <name type="common">Cotton bollworm</name>
    <name type="synonym">Heliothis armigera</name>
    <dbReference type="NCBI Taxonomy" id="29058"/>
    <lineage>
        <taxon>Eukaryota</taxon>
        <taxon>Metazoa</taxon>
        <taxon>Ecdysozoa</taxon>
        <taxon>Arthropoda</taxon>
        <taxon>Hexapoda</taxon>
        <taxon>Insecta</taxon>
        <taxon>Pterygota</taxon>
        <taxon>Neoptera</taxon>
        <taxon>Endopterygota</taxon>
        <taxon>Lepidoptera</taxon>
        <taxon>Glossata</taxon>
        <taxon>Ditrysia</taxon>
        <taxon>Noctuoidea</taxon>
        <taxon>Noctuidae</taxon>
        <taxon>Heliothinae</taxon>
        <taxon>Helicoverpa</taxon>
    </lineage>
</organism>
<keyword evidence="1" id="KW-0472">Membrane</keyword>
<reference evidence="2 3" key="1">
    <citation type="journal article" date="2017" name="BMC Biol.">
        <title>Genomic innovations, transcriptional plasticity and gene loss underlying the evolution and divergence of two highly polyphagous and invasive Helicoverpa pest species.</title>
        <authorList>
            <person name="Pearce S.L."/>
            <person name="Clarke D.F."/>
            <person name="East P.D."/>
            <person name="Elfekih S."/>
            <person name="Gordon K.H."/>
            <person name="Jermiin L.S."/>
            <person name="McGaughran A."/>
            <person name="Oakeshott J.G."/>
            <person name="Papanikolaou A."/>
            <person name="Perera O.P."/>
            <person name="Rane R.V."/>
            <person name="Richards S."/>
            <person name="Tay W.T."/>
            <person name="Walsh T.K."/>
            <person name="Anderson A."/>
            <person name="Anderson C.J."/>
            <person name="Asgari S."/>
            <person name="Board P.G."/>
            <person name="Bretschneider A."/>
            <person name="Campbell P.M."/>
            <person name="Chertemps T."/>
            <person name="Christeller J.T."/>
            <person name="Coppin C.W."/>
            <person name="Downes S.J."/>
            <person name="Duan G."/>
            <person name="Farnsworth C.A."/>
            <person name="Good R.T."/>
            <person name="Han L.B."/>
            <person name="Han Y.C."/>
            <person name="Hatje K."/>
            <person name="Horne I."/>
            <person name="Huang Y.P."/>
            <person name="Hughes D.S."/>
            <person name="Jacquin-Joly E."/>
            <person name="James W."/>
            <person name="Jhangiani S."/>
            <person name="Kollmar M."/>
            <person name="Kuwar S.S."/>
            <person name="Li S."/>
            <person name="Liu N.Y."/>
            <person name="Maibeche M.T."/>
            <person name="Miller J.R."/>
            <person name="Montagne N."/>
            <person name="Perry T."/>
            <person name="Qu J."/>
            <person name="Song S.V."/>
            <person name="Sutton G.G."/>
            <person name="Vogel H."/>
            <person name="Walenz B.P."/>
            <person name="Xu W."/>
            <person name="Zhang H.J."/>
            <person name="Zou Z."/>
            <person name="Batterham P."/>
            <person name="Edwards O.R."/>
            <person name="Feyereisen R."/>
            <person name="Gibbs R.A."/>
            <person name="Heckel D.G."/>
            <person name="McGrath A."/>
            <person name="Robin C."/>
            <person name="Scherer S.E."/>
            <person name="Worley K.C."/>
            <person name="Wu Y.D."/>
        </authorList>
    </citation>
    <scope>NUCLEOTIDE SEQUENCE [LARGE SCALE GENOMIC DNA]</scope>
    <source>
        <strain evidence="2">Harm_GR_Male_#8</strain>
        <tissue evidence="2">Whole organism</tissue>
    </source>
</reference>
<keyword evidence="1" id="KW-0812">Transmembrane</keyword>
<dbReference type="AlphaFoldDB" id="A0A2W1BPX2"/>
<dbReference type="Proteomes" id="UP000249218">
    <property type="component" value="Unassembled WGS sequence"/>
</dbReference>
<evidence type="ECO:0000313" key="2">
    <source>
        <dbReference type="EMBL" id="PZC77092.1"/>
    </source>
</evidence>
<gene>
    <name evidence="2" type="primary">HaOG200742</name>
    <name evidence="2" type="ORF">B5X24_HaOG200742</name>
</gene>
<name>A0A2W1BPX2_HELAM</name>
<feature type="transmembrane region" description="Helical" evidence="1">
    <location>
        <begin position="183"/>
        <end position="205"/>
    </location>
</feature>
<keyword evidence="1" id="KW-1133">Transmembrane helix</keyword>
<keyword evidence="3" id="KW-1185">Reference proteome</keyword>
<protein>
    <recommendedName>
        <fullName evidence="4">Gustatory receptor</fullName>
    </recommendedName>
</protein>
<feature type="transmembrane region" description="Helical" evidence="1">
    <location>
        <begin position="119"/>
        <end position="138"/>
    </location>
</feature>
<feature type="transmembrane region" description="Helical" evidence="1">
    <location>
        <begin position="294"/>
        <end position="325"/>
    </location>
</feature>
<sequence length="354" mass="41932">MKHNIIRYTLCITDMYPSLTMYLKQFRNFAKVENISAVTSEDRFQNNKVEEDLQSIFKPFNFMMNLFLCAKYSVRGKCFTPNTRFYNWFRLICVIVNRCFNLRQFIIWHYTIKKTHFVFSYYYGHLCINIGSAIIYILYLTGDLIISVSTITQSDYNIFLVIKMQEVLKSLKINGSEIKGFLSFSWWSVIISNILSIGYIILYCFTLADMVSIVDVISAYASISYEIHVLYALLLLKLTNKMLTVWIKEFRNSRNLGDSTNEEYINRMFFIYWDVQDIYMTIEKTFHHTVRNSIYCFIWIVAVVQYIYIFQILFYIIFTISISLWEIFSSLVFKTAGHQSVSIKVTWLILSGIL</sequence>
<dbReference type="OrthoDB" id="7490805at2759"/>
<feature type="transmembrane region" description="Helical" evidence="1">
    <location>
        <begin position="217"/>
        <end position="236"/>
    </location>
</feature>
<accession>A0A2W1BPX2</accession>